<evidence type="ECO:0000259" key="1">
    <source>
        <dbReference type="Pfam" id="PF13439"/>
    </source>
</evidence>
<evidence type="ECO:0000313" key="2">
    <source>
        <dbReference type="EMBL" id="EQD74537.1"/>
    </source>
</evidence>
<proteinExistence type="predicted"/>
<dbReference type="AlphaFoldDB" id="T1BXB7"/>
<feature type="domain" description="Glycosyltransferase subfamily 4-like N-terminal" evidence="1">
    <location>
        <begin position="2"/>
        <end position="110"/>
    </location>
</feature>
<dbReference type="Gene3D" id="3.40.50.2000">
    <property type="entry name" value="Glycogen Phosphorylase B"/>
    <property type="match status" value="1"/>
</dbReference>
<organism evidence="2">
    <name type="scientific">mine drainage metagenome</name>
    <dbReference type="NCBI Taxonomy" id="410659"/>
    <lineage>
        <taxon>unclassified sequences</taxon>
        <taxon>metagenomes</taxon>
        <taxon>ecological metagenomes</taxon>
    </lineage>
</organism>
<sequence>RIGGAENYVHAIDRALAPRGFESRLLSLVSELPEAAGPGETFLRVPPPTPRRYISDLRSDGPVARAIAQAIREFAPDLVHLHHFDAAFGEVAAALRTTDAPILFTAHDAELVCPNGQLVRPGSIICEGGIRPRCRFTGCPVGWGLPYELAQRAVFDRSVAPRIRAYL</sequence>
<feature type="non-terminal residue" evidence="2">
    <location>
        <position position="167"/>
    </location>
</feature>
<reference evidence="2" key="1">
    <citation type="submission" date="2013-08" db="EMBL/GenBank/DDBJ databases">
        <authorList>
            <person name="Mendez C."/>
            <person name="Richter M."/>
            <person name="Ferrer M."/>
            <person name="Sanchez J."/>
        </authorList>
    </citation>
    <scope>NUCLEOTIDE SEQUENCE</scope>
</reference>
<dbReference type="Pfam" id="PF13439">
    <property type="entry name" value="Glyco_transf_4"/>
    <property type="match status" value="1"/>
</dbReference>
<comment type="caution">
    <text evidence="2">The sequence shown here is derived from an EMBL/GenBank/DDBJ whole genome shotgun (WGS) entry which is preliminary data.</text>
</comment>
<name>T1BXB7_9ZZZZ</name>
<dbReference type="EMBL" id="AUZX01003208">
    <property type="protein sequence ID" value="EQD74537.1"/>
    <property type="molecule type" value="Genomic_DNA"/>
</dbReference>
<protein>
    <submittedName>
        <fullName evidence="2">Glycosyltransferase</fullName>
    </submittedName>
</protein>
<accession>T1BXB7</accession>
<keyword evidence="2" id="KW-0808">Transferase</keyword>
<feature type="non-terminal residue" evidence="2">
    <location>
        <position position="1"/>
    </location>
</feature>
<dbReference type="GO" id="GO:0016740">
    <property type="term" value="F:transferase activity"/>
    <property type="evidence" value="ECO:0007669"/>
    <property type="project" value="UniProtKB-KW"/>
</dbReference>
<reference evidence="2" key="2">
    <citation type="journal article" date="2014" name="ISME J.">
        <title>Microbial stratification in low pH oxic and suboxic macroscopic growths along an acid mine drainage.</title>
        <authorList>
            <person name="Mendez-Garcia C."/>
            <person name="Mesa V."/>
            <person name="Sprenger R.R."/>
            <person name="Richter M."/>
            <person name="Diez M.S."/>
            <person name="Solano J."/>
            <person name="Bargiela R."/>
            <person name="Golyshina O.V."/>
            <person name="Manteca A."/>
            <person name="Ramos J.L."/>
            <person name="Gallego J.R."/>
            <person name="Llorente I."/>
            <person name="Martins Dos Santos V.A."/>
            <person name="Jensen O.N."/>
            <person name="Pelaez A.I."/>
            <person name="Sanchez J."/>
            <person name="Ferrer M."/>
        </authorList>
    </citation>
    <scope>NUCLEOTIDE SEQUENCE</scope>
</reference>
<dbReference type="InterPro" id="IPR028098">
    <property type="entry name" value="Glyco_trans_4-like_N"/>
</dbReference>
<dbReference type="SUPFAM" id="SSF53756">
    <property type="entry name" value="UDP-Glycosyltransferase/glycogen phosphorylase"/>
    <property type="match status" value="1"/>
</dbReference>
<gene>
    <name evidence="2" type="ORF">B1A_04419</name>
</gene>